<organism evidence="8 9">
    <name type="scientific">Quillaja saponaria</name>
    <name type="common">Soap bark tree</name>
    <dbReference type="NCBI Taxonomy" id="32244"/>
    <lineage>
        <taxon>Eukaryota</taxon>
        <taxon>Viridiplantae</taxon>
        <taxon>Streptophyta</taxon>
        <taxon>Embryophyta</taxon>
        <taxon>Tracheophyta</taxon>
        <taxon>Spermatophyta</taxon>
        <taxon>Magnoliopsida</taxon>
        <taxon>eudicotyledons</taxon>
        <taxon>Gunneridae</taxon>
        <taxon>Pentapetalae</taxon>
        <taxon>rosids</taxon>
        <taxon>fabids</taxon>
        <taxon>Fabales</taxon>
        <taxon>Quillajaceae</taxon>
        <taxon>Quillaja</taxon>
    </lineage>
</organism>
<keyword evidence="9" id="KW-1185">Reference proteome</keyword>
<dbReference type="EMBL" id="JARAOO010000008">
    <property type="protein sequence ID" value="KAJ7959128.1"/>
    <property type="molecule type" value="Genomic_DNA"/>
</dbReference>
<dbReference type="InterPro" id="IPR032799">
    <property type="entry name" value="TAXi_C"/>
</dbReference>
<dbReference type="Gene3D" id="2.40.70.10">
    <property type="entry name" value="Acid Proteases"/>
    <property type="match status" value="2"/>
</dbReference>
<dbReference type="InterPro" id="IPR021109">
    <property type="entry name" value="Peptidase_aspartic_dom_sf"/>
</dbReference>
<dbReference type="SUPFAM" id="SSF50630">
    <property type="entry name" value="Acid proteases"/>
    <property type="match status" value="1"/>
</dbReference>
<dbReference type="PROSITE" id="PS51767">
    <property type="entry name" value="PEPTIDASE_A1"/>
    <property type="match status" value="1"/>
</dbReference>
<name>A0AAD7PKM3_QUISA</name>
<sequence>MDSTFPSSHSIPLFLPLSITITISVLLSHSLSSSTPPPIPGFRVSLNRIGARQNFTHIQLIQRAIYHGKCRVEKLTATMTPAPCNGLQAPIHAGIGEFLVNLSIGTPPLPLNAIVDTGNDLVSTQCKPCKHCCTQPNSIFDPTQSSSYSNISFSKGSCKALGNDSKCDNYVCKYLISYGDDSTTEGLLAKETFTFGDSFQQVSVPNVSFGCEVNNQERWNQTGGLVELGRGPLSLISQLGLKKFSYCLTSSTSNSTNTLFFGSQPYLNSSTIVKVTQLLQNTILRTYYYIPLEGITVGETLLPIQKSLFEINKDGSRGVILDSGTTMTLLHEDAYDLLRQAFLVLSKLHISKRGPKGLDLRFDLPSQSDEDIEVPKLILHFTGFDLKLPTENYVIPDKGLGVVCLTIGPAGSPFVLVNMMQQNFLVLHDLEKERLSFMPT</sequence>
<proteinExistence type="inferred from homology"/>
<dbReference type="GO" id="GO:0006508">
    <property type="term" value="P:proteolysis"/>
    <property type="evidence" value="ECO:0007669"/>
    <property type="project" value="UniProtKB-KW"/>
</dbReference>
<evidence type="ECO:0000256" key="4">
    <source>
        <dbReference type="ARBA" id="ARBA00022801"/>
    </source>
</evidence>
<evidence type="ECO:0000256" key="3">
    <source>
        <dbReference type="ARBA" id="ARBA00022750"/>
    </source>
</evidence>
<evidence type="ECO:0000256" key="2">
    <source>
        <dbReference type="ARBA" id="ARBA00022670"/>
    </source>
</evidence>
<dbReference type="PANTHER" id="PTHR47967:SF130">
    <property type="entry name" value="ASPARTIC PROTEINASE NEPENTHESIN-1-LIKE"/>
    <property type="match status" value="1"/>
</dbReference>
<keyword evidence="3" id="KW-0064">Aspartyl protease</keyword>
<dbReference type="AlphaFoldDB" id="A0AAD7PKM3"/>
<feature type="signal peptide" evidence="6">
    <location>
        <begin position="1"/>
        <end position="33"/>
    </location>
</feature>
<keyword evidence="4" id="KW-0378">Hydrolase</keyword>
<keyword evidence="2" id="KW-0645">Protease</keyword>
<dbReference type="InterPro" id="IPR051708">
    <property type="entry name" value="Plant_Aspart_Prot_A1"/>
</dbReference>
<dbReference type="PANTHER" id="PTHR47967">
    <property type="entry name" value="OS07G0603500 PROTEIN-RELATED"/>
    <property type="match status" value="1"/>
</dbReference>
<comment type="similarity">
    <text evidence="1">Belongs to the peptidase A1 family.</text>
</comment>
<evidence type="ECO:0000256" key="6">
    <source>
        <dbReference type="SAM" id="SignalP"/>
    </source>
</evidence>
<dbReference type="InterPro" id="IPR034161">
    <property type="entry name" value="Pepsin-like_plant"/>
</dbReference>
<evidence type="ECO:0000259" key="7">
    <source>
        <dbReference type="PROSITE" id="PS51767"/>
    </source>
</evidence>
<gene>
    <name evidence="8" type="ORF">O6P43_019747</name>
</gene>
<protein>
    <submittedName>
        <fullName evidence="8">Aspartic proteinase nepenthesin-1</fullName>
    </submittedName>
</protein>
<evidence type="ECO:0000256" key="1">
    <source>
        <dbReference type="ARBA" id="ARBA00007447"/>
    </source>
</evidence>
<dbReference type="Proteomes" id="UP001163823">
    <property type="component" value="Chromosome 8"/>
</dbReference>
<dbReference type="Pfam" id="PF14543">
    <property type="entry name" value="TAXi_N"/>
    <property type="match status" value="1"/>
</dbReference>
<keyword evidence="5" id="KW-0325">Glycoprotein</keyword>
<dbReference type="InterPro" id="IPR032861">
    <property type="entry name" value="TAXi_N"/>
</dbReference>
<dbReference type="GO" id="GO:0004190">
    <property type="term" value="F:aspartic-type endopeptidase activity"/>
    <property type="evidence" value="ECO:0007669"/>
    <property type="project" value="UniProtKB-KW"/>
</dbReference>
<evidence type="ECO:0000313" key="9">
    <source>
        <dbReference type="Proteomes" id="UP001163823"/>
    </source>
</evidence>
<dbReference type="GO" id="GO:0005576">
    <property type="term" value="C:extracellular region"/>
    <property type="evidence" value="ECO:0007669"/>
    <property type="project" value="TreeGrafter"/>
</dbReference>
<feature type="domain" description="Peptidase A1" evidence="7">
    <location>
        <begin position="98"/>
        <end position="438"/>
    </location>
</feature>
<dbReference type="Pfam" id="PF14541">
    <property type="entry name" value="TAXi_C"/>
    <property type="match status" value="1"/>
</dbReference>
<accession>A0AAD7PKM3</accession>
<evidence type="ECO:0000256" key="5">
    <source>
        <dbReference type="ARBA" id="ARBA00023180"/>
    </source>
</evidence>
<reference evidence="8" key="1">
    <citation type="journal article" date="2023" name="Science">
        <title>Elucidation of the pathway for biosynthesis of saponin adjuvants from the soapbark tree.</title>
        <authorList>
            <person name="Reed J."/>
            <person name="Orme A."/>
            <person name="El-Demerdash A."/>
            <person name="Owen C."/>
            <person name="Martin L.B.B."/>
            <person name="Misra R.C."/>
            <person name="Kikuchi S."/>
            <person name="Rejzek M."/>
            <person name="Martin A.C."/>
            <person name="Harkess A."/>
            <person name="Leebens-Mack J."/>
            <person name="Louveau T."/>
            <person name="Stephenson M.J."/>
            <person name="Osbourn A."/>
        </authorList>
    </citation>
    <scope>NUCLEOTIDE SEQUENCE</scope>
    <source>
        <strain evidence="8">S10</strain>
    </source>
</reference>
<dbReference type="KEGG" id="qsa:O6P43_019747"/>
<keyword evidence="6" id="KW-0732">Signal</keyword>
<dbReference type="CDD" id="cd05476">
    <property type="entry name" value="pepsin_A_like_plant"/>
    <property type="match status" value="1"/>
</dbReference>
<comment type="caution">
    <text evidence="8">The sequence shown here is derived from an EMBL/GenBank/DDBJ whole genome shotgun (WGS) entry which is preliminary data.</text>
</comment>
<dbReference type="InterPro" id="IPR033121">
    <property type="entry name" value="PEPTIDASE_A1"/>
</dbReference>
<evidence type="ECO:0000313" key="8">
    <source>
        <dbReference type="EMBL" id="KAJ7959128.1"/>
    </source>
</evidence>
<feature type="chain" id="PRO_5041932479" evidence="6">
    <location>
        <begin position="34"/>
        <end position="440"/>
    </location>
</feature>